<dbReference type="Pfam" id="PF20770">
    <property type="entry name" value="PAN2_N"/>
    <property type="match status" value="1"/>
</dbReference>
<keyword evidence="8" id="KW-0677">Repeat</keyword>
<dbReference type="InterPro" id="IPR011047">
    <property type="entry name" value="Quinoprotein_ADH-like_sf"/>
</dbReference>
<dbReference type="Gene3D" id="3.90.70.10">
    <property type="entry name" value="Cysteine proteinases"/>
    <property type="match status" value="2"/>
</dbReference>
<proteinExistence type="predicted"/>
<dbReference type="PANTHER" id="PTHR15728:SF0">
    <property type="entry name" value="PAN2-PAN3 DEADENYLATION COMPLEX CATALYTIC SUBUNIT PAN2"/>
    <property type="match status" value="1"/>
</dbReference>
<keyword evidence="6" id="KW-0540">Nuclease</keyword>
<dbReference type="FunFam" id="2.130.10.10:FF:000459">
    <property type="entry name" value="PAN2-PAN3 deadenylation complex catalytic subunit PAN2"/>
    <property type="match status" value="1"/>
</dbReference>
<comment type="subcellular location">
    <subcellularLocation>
        <location evidence="2">Cytoplasm</location>
    </subcellularLocation>
</comment>
<dbReference type="Pfam" id="PF00929">
    <property type="entry name" value="RNase_T"/>
    <property type="match status" value="1"/>
</dbReference>
<dbReference type="PANTHER" id="PTHR15728">
    <property type="entry name" value="DEADENYLATION COMPLEX CATALYTIC SUBUNIT PAN2"/>
    <property type="match status" value="1"/>
</dbReference>
<reference evidence="13 14" key="1">
    <citation type="submission" date="2015-05" db="EMBL/GenBank/DDBJ databases">
        <title>Distinctive expansion of gene families associated with plant cell wall degradation and secondary metabolism in the genomes of grapevine trunk pathogens.</title>
        <authorList>
            <person name="Lawrence D.P."/>
            <person name="Travadon R."/>
            <person name="Rolshausen P.E."/>
            <person name="Baumgartner K."/>
        </authorList>
    </citation>
    <scope>NUCLEOTIDE SEQUENCE [LARGE SCALE GENOMIC DNA]</scope>
    <source>
        <strain evidence="13">DA912</strain>
    </source>
</reference>
<dbReference type="InterPro" id="IPR015943">
    <property type="entry name" value="WD40/YVTN_repeat-like_dom_sf"/>
</dbReference>
<accession>A0A0G2FNQ5</accession>
<feature type="compositionally biased region" description="Polar residues" evidence="11">
    <location>
        <begin position="768"/>
        <end position="786"/>
    </location>
</feature>
<dbReference type="Pfam" id="PF13423">
    <property type="entry name" value="UCH_1"/>
    <property type="match status" value="2"/>
</dbReference>
<evidence type="ECO:0000313" key="14">
    <source>
        <dbReference type="Proteomes" id="UP000034680"/>
    </source>
</evidence>
<evidence type="ECO:0000256" key="8">
    <source>
        <dbReference type="ARBA" id="ARBA00022737"/>
    </source>
</evidence>
<dbReference type="SUPFAM" id="SSF50998">
    <property type="entry name" value="Quinoprotein alcohol dehydrogenase-like"/>
    <property type="match status" value="1"/>
</dbReference>
<dbReference type="InterPro" id="IPR036397">
    <property type="entry name" value="RNaseH_sf"/>
</dbReference>
<evidence type="ECO:0000256" key="2">
    <source>
        <dbReference type="ARBA" id="ARBA00004496"/>
    </source>
</evidence>
<dbReference type="GO" id="GO:0000932">
    <property type="term" value="C:P-body"/>
    <property type="evidence" value="ECO:0007669"/>
    <property type="project" value="TreeGrafter"/>
</dbReference>
<dbReference type="GO" id="GO:0004535">
    <property type="term" value="F:poly(A)-specific ribonuclease activity"/>
    <property type="evidence" value="ECO:0007669"/>
    <property type="project" value="UniProtKB-EC"/>
</dbReference>
<dbReference type="FunFam" id="3.30.420.10:FF:000028">
    <property type="entry name" value="PAN2-PAN3 deadenylation complex catalytic subunit PAN2"/>
    <property type="match status" value="1"/>
</dbReference>
<evidence type="ECO:0000256" key="4">
    <source>
        <dbReference type="ARBA" id="ARBA00022574"/>
    </source>
</evidence>
<dbReference type="InterPro" id="IPR048841">
    <property type="entry name" value="PAN2_N"/>
</dbReference>
<keyword evidence="5" id="KW-0507">mRNA processing</keyword>
<feature type="domain" description="Exonuclease" evidence="12">
    <location>
        <begin position="561"/>
        <end position="745"/>
    </location>
</feature>
<dbReference type="InterPro" id="IPR013520">
    <property type="entry name" value="Ribonucl_H"/>
</dbReference>
<dbReference type="Proteomes" id="UP000034680">
    <property type="component" value="Unassembled WGS sequence"/>
</dbReference>
<dbReference type="STRING" id="1214573.A0A0G2FNQ5"/>
<evidence type="ECO:0000313" key="13">
    <source>
        <dbReference type="EMBL" id="KKY35681.1"/>
    </source>
</evidence>
<dbReference type="OrthoDB" id="16516at2759"/>
<dbReference type="GO" id="GO:0031251">
    <property type="term" value="C:PAN complex"/>
    <property type="evidence" value="ECO:0007669"/>
    <property type="project" value="TreeGrafter"/>
</dbReference>
<dbReference type="CDD" id="cd06143">
    <property type="entry name" value="PAN2_exo"/>
    <property type="match status" value="1"/>
</dbReference>
<evidence type="ECO:0000256" key="5">
    <source>
        <dbReference type="ARBA" id="ARBA00022664"/>
    </source>
</evidence>
<evidence type="ECO:0000256" key="3">
    <source>
        <dbReference type="ARBA" id="ARBA00022490"/>
    </source>
</evidence>
<protein>
    <submittedName>
        <fullName evidence="13">Putative pab-dependent polyspecific ribonuclease subunit</fullName>
    </submittedName>
</protein>
<dbReference type="Gene3D" id="2.130.10.10">
    <property type="entry name" value="YVTN repeat-like/Quinoprotein amine dehydrogenase"/>
    <property type="match status" value="1"/>
</dbReference>
<dbReference type="SMART" id="SM00479">
    <property type="entry name" value="EXOIII"/>
    <property type="match status" value="1"/>
</dbReference>
<dbReference type="SUPFAM" id="SSF54001">
    <property type="entry name" value="Cysteine proteinases"/>
    <property type="match status" value="1"/>
</dbReference>
<dbReference type="InterPro" id="IPR050785">
    <property type="entry name" value="PAN2-PAN3_catalytic_subunit"/>
</dbReference>
<evidence type="ECO:0000256" key="11">
    <source>
        <dbReference type="SAM" id="MobiDB-lite"/>
    </source>
</evidence>
<dbReference type="InterPro" id="IPR012337">
    <property type="entry name" value="RNaseH-like_sf"/>
</dbReference>
<evidence type="ECO:0000256" key="10">
    <source>
        <dbReference type="ARBA" id="ARBA00022839"/>
    </source>
</evidence>
<evidence type="ECO:0000256" key="7">
    <source>
        <dbReference type="ARBA" id="ARBA00022723"/>
    </source>
</evidence>
<evidence type="ECO:0000256" key="6">
    <source>
        <dbReference type="ARBA" id="ARBA00022722"/>
    </source>
</evidence>
<name>A0A0G2FNQ5_9PEZI</name>
<dbReference type="EMBL" id="LCUC01000147">
    <property type="protein sequence ID" value="KKY35681.1"/>
    <property type="molecule type" value="Genomic_DNA"/>
</dbReference>
<feature type="region of interest" description="Disordered" evidence="11">
    <location>
        <begin position="766"/>
        <end position="801"/>
    </location>
</feature>
<keyword evidence="14" id="KW-1185">Reference proteome</keyword>
<dbReference type="AlphaFoldDB" id="A0A0G2FNQ5"/>
<dbReference type="GO" id="GO:0000289">
    <property type="term" value="P:nuclear-transcribed mRNA poly(A) tail shortening"/>
    <property type="evidence" value="ECO:0007669"/>
    <property type="project" value="TreeGrafter"/>
</dbReference>
<comment type="caution">
    <text evidence="13">The sequence shown here is derived from an EMBL/GenBank/DDBJ whole genome shotgun (WGS) entry which is preliminary data.</text>
</comment>
<evidence type="ECO:0000256" key="1">
    <source>
        <dbReference type="ARBA" id="ARBA00001663"/>
    </source>
</evidence>
<comment type="catalytic activity">
    <reaction evidence="1">
        <text>Exonucleolytic cleavage of poly(A) to 5'-AMP.</text>
        <dbReference type="EC" id="3.1.13.4"/>
    </reaction>
</comment>
<dbReference type="InterPro" id="IPR028881">
    <property type="entry name" value="PAN2_UCH_dom"/>
</dbReference>
<keyword evidence="7" id="KW-0479">Metal-binding</keyword>
<evidence type="ECO:0000259" key="12">
    <source>
        <dbReference type="SMART" id="SM00479"/>
    </source>
</evidence>
<gene>
    <name evidence="13" type="ORF">UCDDA912_g04289</name>
</gene>
<keyword evidence="3" id="KW-0963">Cytoplasm</keyword>
<dbReference type="GO" id="GO:0003676">
    <property type="term" value="F:nucleic acid binding"/>
    <property type="evidence" value="ECO:0007669"/>
    <property type="project" value="InterPro"/>
</dbReference>
<dbReference type="Gene3D" id="3.30.420.10">
    <property type="entry name" value="Ribonuclease H-like superfamily/Ribonuclease H"/>
    <property type="match status" value="1"/>
</dbReference>
<dbReference type="SUPFAM" id="SSF53098">
    <property type="entry name" value="Ribonuclease H-like"/>
    <property type="match status" value="1"/>
</dbReference>
<keyword evidence="4" id="KW-0853">WD repeat</keyword>
<keyword evidence="9" id="KW-0378">Hydrolase</keyword>
<dbReference type="GO" id="GO:0046872">
    <property type="term" value="F:metal ion binding"/>
    <property type="evidence" value="ECO:0007669"/>
    <property type="project" value="UniProtKB-KW"/>
</dbReference>
<organism evidence="13 14">
    <name type="scientific">Diaporthe ampelina</name>
    <dbReference type="NCBI Taxonomy" id="1214573"/>
    <lineage>
        <taxon>Eukaryota</taxon>
        <taxon>Fungi</taxon>
        <taxon>Dikarya</taxon>
        <taxon>Ascomycota</taxon>
        <taxon>Pezizomycotina</taxon>
        <taxon>Sordariomycetes</taxon>
        <taxon>Sordariomycetidae</taxon>
        <taxon>Diaporthales</taxon>
        <taxon>Diaporthaceae</taxon>
        <taxon>Diaporthe</taxon>
    </lineage>
</organism>
<evidence type="ECO:0000256" key="9">
    <source>
        <dbReference type="ARBA" id="ARBA00022801"/>
    </source>
</evidence>
<dbReference type="GO" id="GO:0006397">
    <property type="term" value="P:mRNA processing"/>
    <property type="evidence" value="ECO:0007669"/>
    <property type="project" value="UniProtKB-KW"/>
</dbReference>
<reference evidence="13 14" key="2">
    <citation type="submission" date="2015-05" db="EMBL/GenBank/DDBJ databases">
        <authorList>
            <person name="Morales-Cruz A."/>
            <person name="Amrine K.C."/>
            <person name="Cantu D."/>
        </authorList>
    </citation>
    <scope>NUCLEOTIDE SEQUENCE [LARGE SCALE GENOMIC DNA]</scope>
    <source>
        <strain evidence="13">DA912</strain>
    </source>
</reference>
<keyword evidence="10" id="KW-0269">Exonuclease</keyword>
<sequence length="801" mass="89524">MDADWDELSRQLLPPPGGQSVPTVVTALAFDSSQELLWAGNGYGRVTSFYANNLQKYTSFRAHPPSEGAVHQLLFNEKGVIALGARGVHMALRRGPPVWPHISAEDMRDLRCMSFTSKATSEILVAGVQDTVFVIDTNKGEIVKRIPTSHHYIKMKKGRYICAATTDGNVHILDPVKFNIIHKWRAHSAFINDMDVQQDFVVTCGTSLKQPAATYMLDPFVMVFDLKNLATMPPIPFPPLAAYVRMHPRMLTTGIVASQGGQMHVVDLLNPNTSNPTEWPDEEVPPPHIDWTENTPLNSIALYQSVEISFSKYGVDDFDFGFYNMTRYAGLENHIANSYANSLLQVLHFTPLARKTIQGIPSVLTLNVPVAEHRDNELEQRMLWANPGWLPEEIGIIVDNGSFFCYQGEDLKLHLQRGVHNIQVYSLIGLSVNIESGSPQKSHLGALSPGSVDTGSNHKPHLVAMVNVAHAEPSPPGDSQWHLFNDFSVKPVSAAEALTFNARWKMPSVLVYQLKTANNNLDTEWVKNIDTSVLHIDFKPDATEHPYRTLDPITERPGPETTVALDTEFVLAKQSEVEMKSDGVREVIRPNFHALARVSIVRGEGEDEGLAFIDDWIQVREPVIDYLHSYSGIKPDDLDPRNSKHCLVSLKVAYKRLWVLLNLGCKFIGHGLKGDFRVINIQVPKAQIIDTIDLFYQKNYRRKLSLKFLAWYLLKEGIQVDTHDSIEDARIALKLYKKFLEFDDAGITKMMLNEIYRAGDSVGWKPPGSNTAASEQQAAVQRSPTPISEAPSTPVKESNAN</sequence>
<dbReference type="InterPro" id="IPR038765">
    <property type="entry name" value="Papain-like_cys_pep_sf"/>
</dbReference>